<sequence>MGLELYSKIEAYLDFEDEVYSLHKEFMTFVMVNELDNIIDIGCGQGYFLENLKINGKKAFGIDLSSEQVKVCLQRGVDAQCMPLNEVKEKYDCATAIFDVINYIPKKPLKEFFKDTYNVLNEGGYFMFDVNSLFGFSEVADGSLTINKEDIFIAIDAVYDNEELNTNITLFEKQESGLYERQEDCITQYYHDKNSLKKLLKDAGFHVEKIKEFNLHGYDQADKYIFICKK</sequence>
<dbReference type="InterPro" id="IPR029063">
    <property type="entry name" value="SAM-dependent_MTases_sf"/>
</dbReference>
<proteinExistence type="predicted"/>
<comment type="caution">
    <text evidence="1">The sequence shown here is derived from an EMBL/GenBank/DDBJ whole genome shotgun (WGS) entry which is preliminary data.</text>
</comment>
<dbReference type="GO" id="GO:0008168">
    <property type="term" value="F:methyltransferase activity"/>
    <property type="evidence" value="ECO:0007669"/>
    <property type="project" value="UniProtKB-KW"/>
</dbReference>
<dbReference type="SUPFAM" id="SSF53335">
    <property type="entry name" value="S-adenosyl-L-methionine-dependent methyltransferases"/>
    <property type="match status" value="1"/>
</dbReference>
<dbReference type="KEGG" id="amyt:AMYT_0399"/>
<keyword evidence="2" id="KW-1185">Reference proteome</keyword>
<dbReference type="PANTHER" id="PTHR43861">
    <property type="entry name" value="TRANS-ACONITATE 2-METHYLTRANSFERASE-RELATED"/>
    <property type="match status" value="1"/>
</dbReference>
<evidence type="ECO:0000313" key="2">
    <source>
        <dbReference type="Proteomes" id="UP000290092"/>
    </source>
</evidence>
<keyword evidence="1" id="KW-0808">Transferase</keyword>
<gene>
    <name evidence="1" type="ORF">CP985_09515</name>
</gene>
<reference evidence="1 2" key="1">
    <citation type="submission" date="2017-09" db="EMBL/GenBank/DDBJ databases">
        <title>Genomics of the genus Arcobacter.</title>
        <authorList>
            <person name="Perez-Cataluna A."/>
            <person name="Figueras M.J."/>
            <person name="Salas-Masso N."/>
        </authorList>
    </citation>
    <scope>NUCLEOTIDE SEQUENCE [LARGE SCALE GENOMIC DNA]</scope>
    <source>
        <strain evidence="1 2">CECT 7386</strain>
    </source>
</reference>
<name>A0AAX2AEE6_9BACT</name>
<dbReference type="PANTHER" id="PTHR43861:SF6">
    <property type="entry name" value="METHYLTRANSFERASE TYPE 11"/>
    <property type="match status" value="1"/>
</dbReference>
<dbReference type="Pfam" id="PF13489">
    <property type="entry name" value="Methyltransf_23"/>
    <property type="match status" value="1"/>
</dbReference>
<protein>
    <submittedName>
        <fullName evidence="1">Methyltransferase</fullName>
    </submittedName>
</protein>
<dbReference type="CDD" id="cd02440">
    <property type="entry name" value="AdoMet_MTases"/>
    <property type="match status" value="1"/>
</dbReference>
<dbReference type="EMBL" id="NXID01000032">
    <property type="protein sequence ID" value="RXK15293.1"/>
    <property type="molecule type" value="Genomic_DNA"/>
</dbReference>
<dbReference type="Proteomes" id="UP000290092">
    <property type="component" value="Unassembled WGS sequence"/>
</dbReference>
<keyword evidence="1" id="KW-0489">Methyltransferase</keyword>
<dbReference type="RefSeq" id="WP_114840895.1">
    <property type="nucleotide sequence ID" value="NZ_CP031219.1"/>
</dbReference>
<organism evidence="1 2">
    <name type="scientific">Malaciobacter mytili LMG 24559</name>
    <dbReference type="NCBI Taxonomy" id="1032238"/>
    <lineage>
        <taxon>Bacteria</taxon>
        <taxon>Pseudomonadati</taxon>
        <taxon>Campylobacterota</taxon>
        <taxon>Epsilonproteobacteria</taxon>
        <taxon>Campylobacterales</taxon>
        <taxon>Arcobacteraceae</taxon>
        <taxon>Malaciobacter</taxon>
    </lineage>
</organism>
<accession>A0AAX2AEE6</accession>
<dbReference type="GO" id="GO:0032259">
    <property type="term" value="P:methylation"/>
    <property type="evidence" value="ECO:0007669"/>
    <property type="project" value="UniProtKB-KW"/>
</dbReference>
<dbReference type="Gene3D" id="2.20.25.110">
    <property type="entry name" value="S-adenosyl-L-methionine-dependent methyltransferases"/>
    <property type="match status" value="1"/>
</dbReference>
<dbReference type="AlphaFoldDB" id="A0AAX2AEE6"/>
<dbReference type="Gene3D" id="3.40.50.150">
    <property type="entry name" value="Vaccinia Virus protein VP39"/>
    <property type="match status" value="1"/>
</dbReference>
<evidence type="ECO:0000313" key="1">
    <source>
        <dbReference type="EMBL" id="RXK15293.1"/>
    </source>
</evidence>